<accession>A0A9N9NUU2</accession>
<reference evidence="1" key="1">
    <citation type="submission" date="2021-06" db="EMBL/GenBank/DDBJ databases">
        <authorList>
            <person name="Kallberg Y."/>
            <person name="Tangrot J."/>
            <person name="Rosling A."/>
        </authorList>
    </citation>
    <scope>NUCLEOTIDE SEQUENCE</scope>
    <source>
        <strain evidence="1">FL130A</strain>
    </source>
</reference>
<name>A0A9N9NUU2_9GLOM</name>
<evidence type="ECO:0000313" key="1">
    <source>
        <dbReference type="EMBL" id="CAG8759101.1"/>
    </source>
</evidence>
<dbReference type="EMBL" id="CAJVPS010045257">
    <property type="protein sequence ID" value="CAG8759101.1"/>
    <property type="molecule type" value="Genomic_DNA"/>
</dbReference>
<proteinExistence type="predicted"/>
<sequence length="40" mass="4540">SSSSEGSDDNISPELRTTIILALNNLDDQNRLNPKKLWRK</sequence>
<keyword evidence="2" id="KW-1185">Reference proteome</keyword>
<feature type="non-terminal residue" evidence="1">
    <location>
        <position position="40"/>
    </location>
</feature>
<evidence type="ECO:0000313" key="2">
    <source>
        <dbReference type="Proteomes" id="UP000789508"/>
    </source>
</evidence>
<dbReference type="Proteomes" id="UP000789508">
    <property type="component" value="Unassembled WGS sequence"/>
</dbReference>
<protein>
    <submittedName>
        <fullName evidence="1">1179_t:CDS:1</fullName>
    </submittedName>
</protein>
<gene>
    <name evidence="1" type="ORF">ALEPTO_LOCUS13603</name>
</gene>
<organism evidence="1 2">
    <name type="scientific">Ambispora leptoticha</name>
    <dbReference type="NCBI Taxonomy" id="144679"/>
    <lineage>
        <taxon>Eukaryota</taxon>
        <taxon>Fungi</taxon>
        <taxon>Fungi incertae sedis</taxon>
        <taxon>Mucoromycota</taxon>
        <taxon>Glomeromycotina</taxon>
        <taxon>Glomeromycetes</taxon>
        <taxon>Archaeosporales</taxon>
        <taxon>Ambisporaceae</taxon>
        <taxon>Ambispora</taxon>
    </lineage>
</organism>
<dbReference type="AlphaFoldDB" id="A0A9N9NUU2"/>
<comment type="caution">
    <text evidence="1">The sequence shown here is derived from an EMBL/GenBank/DDBJ whole genome shotgun (WGS) entry which is preliminary data.</text>
</comment>
<feature type="non-terminal residue" evidence="1">
    <location>
        <position position="1"/>
    </location>
</feature>